<evidence type="ECO:0008006" key="3">
    <source>
        <dbReference type="Google" id="ProtNLM"/>
    </source>
</evidence>
<dbReference type="Proteomes" id="UP000698242">
    <property type="component" value="Unassembled WGS sequence"/>
</dbReference>
<evidence type="ECO:0000313" key="1">
    <source>
        <dbReference type="EMBL" id="KAF0674921.1"/>
    </source>
</evidence>
<dbReference type="InterPro" id="IPR010865">
    <property type="entry name" value="DUF1499"/>
</dbReference>
<accession>A0A921NTK0</accession>
<comment type="caution">
    <text evidence="1">The sequence shown here is derived from an EMBL/GenBank/DDBJ whole genome shotgun (WGS) entry which is preliminary data.</text>
</comment>
<sequence>MLKFLGLATLFLLLAILAAIALAMVLIRLAGSEASRWHVDPALAASGREGGWTLRPEGGDAVGPRARAAPEALLRMLDEIALEEPRTRRLAGSPGEGRITYVTRSLLFGFPDYTTVAAVPHPDGGHTVLLDGRLRFGKSDLGVNRARAKRWMERLRTRLAREGTLAEPGPDGAR</sequence>
<organism evidence="1 2">
    <name type="scientific">Profundibacterium mesophilum KAUST100406-0324</name>
    <dbReference type="NCBI Taxonomy" id="1037889"/>
    <lineage>
        <taxon>Bacteria</taxon>
        <taxon>Pseudomonadati</taxon>
        <taxon>Pseudomonadota</taxon>
        <taxon>Alphaproteobacteria</taxon>
        <taxon>Rhodobacterales</taxon>
        <taxon>Roseobacteraceae</taxon>
        <taxon>Profundibacterium</taxon>
    </lineage>
</organism>
<dbReference type="RefSeq" id="WP_236549803.1">
    <property type="nucleotide sequence ID" value="NZ_APKE01000033.1"/>
</dbReference>
<gene>
    <name evidence="1" type="ORF">PMES_02629</name>
</gene>
<name>A0A921NTK0_9RHOB</name>
<keyword evidence="2" id="KW-1185">Reference proteome</keyword>
<proteinExistence type="predicted"/>
<dbReference type="EMBL" id="APKE01000033">
    <property type="protein sequence ID" value="KAF0674921.1"/>
    <property type="molecule type" value="Genomic_DNA"/>
</dbReference>
<dbReference type="AlphaFoldDB" id="A0A921NTK0"/>
<dbReference type="Pfam" id="PF07386">
    <property type="entry name" value="DUF1499"/>
    <property type="match status" value="1"/>
</dbReference>
<reference evidence="1" key="1">
    <citation type="submission" date="2013-03" db="EMBL/GenBank/DDBJ databases">
        <title>Genome Sequence of the Profundibacterium mesophilum strain KAUST100406-0324T from Red Sea, a novel genus in the family Rhodobacteraceae.</title>
        <authorList>
            <person name="Essack M."/>
            <person name="Alam I."/>
            <person name="Lafi F."/>
            <person name="Alawi W."/>
            <person name="Kamanu F."/>
            <person name="Al-Suwailem A."/>
            <person name="Lee O.O."/>
            <person name="Xu Y."/>
            <person name="Bajic V."/>
            <person name="Qian P.-Y."/>
            <person name="Archer J."/>
        </authorList>
    </citation>
    <scope>NUCLEOTIDE SEQUENCE</scope>
    <source>
        <strain evidence="1">KAUST100406-0324</strain>
    </source>
</reference>
<protein>
    <recommendedName>
        <fullName evidence="3">DUF1499 domain-containing protein</fullName>
    </recommendedName>
</protein>
<evidence type="ECO:0000313" key="2">
    <source>
        <dbReference type="Proteomes" id="UP000698242"/>
    </source>
</evidence>